<protein>
    <submittedName>
        <fullName evidence="3">Uncharacterized protein</fullName>
    </submittedName>
</protein>
<name>A0A8X7QTF0_BRACI</name>
<dbReference type="OrthoDB" id="1112795at2759"/>
<comment type="caution">
    <text evidence="3">The sequence shown here is derived from an EMBL/GenBank/DDBJ whole genome shotgun (WGS) entry which is preliminary data.</text>
</comment>
<evidence type="ECO:0000256" key="1">
    <source>
        <dbReference type="SAM" id="Coils"/>
    </source>
</evidence>
<keyword evidence="4" id="KW-1185">Reference proteome</keyword>
<keyword evidence="1" id="KW-0175">Coiled coil</keyword>
<dbReference type="Proteomes" id="UP000886595">
    <property type="component" value="Unassembled WGS sequence"/>
</dbReference>
<evidence type="ECO:0000313" key="4">
    <source>
        <dbReference type="Proteomes" id="UP000886595"/>
    </source>
</evidence>
<dbReference type="AlphaFoldDB" id="A0A8X7QTF0"/>
<evidence type="ECO:0000313" key="3">
    <source>
        <dbReference type="EMBL" id="KAG2275607.1"/>
    </source>
</evidence>
<reference evidence="3 4" key="1">
    <citation type="submission" date="2020-02" db="EMBL/GenBank/DDBJ databases">
        <authorList>
            <person name="Ma Q."/>
            <person name="Huang Y."/>
            <person name="Song X."/>
            <person name="Pei D."/>
        </authorList>
    </citation>
    <scope>NUCLEOTIDE SEQUENCE [LARGE SCALE GENOMIC DNA]</scope>
    <source>
        <strain evidence="3">Sxm20200214</strain>
        <tissue evidence="3">Leaf</tissue>
    </source>
</reference>
<sequence length="109" mass="12857">MLSFLWLFMELWGLKKTSADFVAEYQVLFGKFAELNDENLQLIKDKAMLKAQVNILEMEQTDKKGESKCRMTENDEKDELQSLKRVIAEQNRVQQESEIKFHQVKQLLS</sequence>
<gene>
    <name evidence="3" type="ORF">Bca52824_058162</name>
</gene>
<keyword evidence="2" id="KW-0732">Signal</keyword>
<feature type="coiled-coil region" evidence="1">
    <location>
        <begin position="32"/>
        <end position="93"/>
    </location>
</feature>
<accession>A0A8X7QTF0</accession>
<feature type="signal peptide" evidence="2">
    <location>
        <begin position="1"/>
        <end position="19"/>
    </location>
</feature>
<organism evidence="3 4">
    <name type="scientific">Brassica carinata</name>
    <name type="common">Ethiopian mustard</name>
    <name type="synonym">Abyssinian cabbage</name>
    <dbReference type="NCBI Taxonomy" id="52824"/>
    <lineage>
        <taxon>Eukaryota</taxon>
        <taxon>Viridiplantae</taxon>
        <taxon>Streptophyta</taxon>
        <taxon>Embryophyta</taxon>
        <taxon>Tracheophyta</taxon>
        <taxon>Spermatophyta</taxon>
        <taxon>Magnoliopsida</taxon>
        <taxon>eudicotyledons</taxon>
        <taxon>Gunneridae</taxon>
        <taxon>Pentapetalae</taxon>
        <taxon>rosids</taxon>
        <taxon>malvids</taxon>
        <taxon>Brassicales</taxon>
        <taxon>Brassicaceae</taxon>
        <taxon>Brassiceae</taxon>
        <taxon>Brassica</taxon>
    </lineage>
</organism>
<feature type="chain" id="PRO_5036468945" evidence="2">
    <location>
        <begin position="20"/>
        <end position="109"/>
    </location>
</feature>
<evidence type="ECO:0000256" key="2">
    <source>
        <dbReference type="SAM" id="SignalP"/>
    </source>
</evidence>
<proteinExistence type="predicted"/>
<dbReference type="EMBL" id="JAAMPC010000012">
    <property type="protein sequence ID" value="KAG2275607.1"/>
    <property type="molecule type" value="Genomic_DNA"/>
</dbReference>